<dbReference type="InterPro" id="IPR024679">
    <property type="entry name" value="Ipi1_N"/>
</dbReference>
<comment type="caution">
    <text evidence="8">The sequence shown here is derived from an EMBL/GenBank/DDBJ whole genome shotgun (WGS) entry which is preliminary data.</text>
</comment>
<organism evidence="8 9">
    <name type="scientific">Coniophora puteana (strain RWD-64-598)</name>
    <name type="common">Brown rot fungus</name>
    <dbReference type="NCBI Taxonomy" id="741705"/>
    <lineage>
        <taxon>Eukaryota</taxon>
        <taxon>Fungi</taxon>
        <taxon>Dikarya</taxon>
        <taxon>Basidiomycota</taxon>
        <taxon>Agaricomycotina</taxon>
        <taxon>Agaricomycetes</taxon>
        <taxon>Agaricomycetidae</taxon>
        <taxon>Boletales</taxon>
        <taxon>Coniophorineae</taxon>
        <taxon>Coniophoraceae</taxon>
        <taxon>Coniophora</taxon>
    </lineage>
</organism>
<gene>
    <name evidence="8" type="ORF">CONPUDRAFT_95358</name>
</gene>
<name>A0A5M3N5H7_CONPW</name>
<dbReference type="EMBL" id="JH711573">
    <property type="protein sequence ID" value="EIW86643.1"/>
    <property type="molecule type" value="Genomic_DNA"/>
</dbReference>
<keyword evidence="5" id="KW-0698">rRNA processing</keyword>
<dbReference type="Proteomes" id="UP000053558">
    <property type="component" value="Unassembled WGS sequence"/>
</dbReference>
<dbReference type="GeneID" id="19211694"/>
<evidence type="ECO:0000256" key="3">
    <source>
        <dbReference type="ARBA" id="ARBA00006427"/>
    </source>
</evidence>
<dbReference type="GO" id="GO:0006364">
    <property type="term" value="P:rRNA processing"/>
    <property type="evidence" value="ECO:0007669"/>
    <property type="project" value="UniProtKB-UniRule"/>
</dbReference>
<reference evidence="9" key="1">
    <citation type="journal article" date="2012" name="Science">
        <title>The Paleozoic origin of enzymatic lignin decomposition reconstructed from 31 fungal genomes.</title>
        <authorList>
            <person name="Floudas D."/>
            <person name="Binder M."/>
            <person name="Riley R."/>
            <person name="Barry K."/>
            <person name="Blanchette R.A."/>
            <person name="Henrissat B."/>
            <person name="Martinez A.T."/>
            <person name="Otillar R."/>
            <person name="Spatafora J.W."/>
            <person name="Yadav J.S."/>
            <person name="Aerts A."/>
            <person name="Benoit I."/>
            <person name="Boyd A."/>
            <person name="Carlson A."/>
            <person name="Copeland A."/>
            <person name="Coutinho P.M."/>
            <person name="de Vries R.P."/>
            <person name="Ferreira P."/>
            <person name="Findley K."/>
            <person name="Foster B."/>
            <person name="Gaskell J."/>
            <person name="Glotzer D."/>
            <person name="Gorecki P."/>
            <person name="Heitman J."/>
            <person name="Hesse C."/>
            <person name="Hori C."/>
            <person name="Igarashi K."/>
            <person name="Jurgens J.A."/>
            <person name="Kallen N."/>
            <person name="Kersten P."/>
            <person name="Kohler A."/>
            <person name="Kuees U."/>
            <person name="Kumar T.K.A."/>
            <person name="Kuo A."/>
            <person name="LaButti K."/>
            <person name="Larrondo L.F."/>
            <person name="Lindquist E."/>
            <person name="Ling A."/>
            <person name="Lombard V."/>
            <person name="Lucas S."/>
            <person name="Lundell T."/>
            <person name="Martin R."/>
            <person name="McLaughlin D.J."/>
            <person name="Morgenstern I."/>
            <person name="Morin E."/>
            <person name="Murat C."/>
            <person name="Nagy L.G."/>
            <person name="Nolan M."/>
            <person name="Ohm R.A."/>
            <person name="Patyshakuliyeva A."/>
            <person name="Rokas A."/>
            <person name="Ruiz-Duenas F.J."/>
            <person name="Sabat G."/>
            <person name="Salamov A."/>
            <person name="Samejima M."/>
            <person name="Schmutz J."/>
            <person name="Slot J.C."/>
            <person name="St John F."/>
            <person name="Stenlid J."/>
            <person name="Sun H."/>
            <person name="Sun S."/>
            <person name="Syed K."/>
            <person name="Tsang A."/>
            <person name="Wiebenga A."/>
            <person name="Young D."/>
            <person name="Pisabarro A."/>
            <person name="Eastwood D.C."/>
            <person name="Martin F."/>
            <person name="Cullen D."/>
            <person name="Grigoriev I.V."/>
            <person name="Hibbett D.S."/>
        </authorList>
    </citation>
    <scope>NUCLEOTIDE SEQUENCE [LARGE SCALE GENOMIC DNA]</scope>
    <source>
        <strain evidence="9">RWD-64-598 SS2</strain>
    </source>
</reference>
<dbReference type="PANTHER" id="PTHR16056:SF2">
    <property type="entry name" value="TESTIS-EXPRESSED PROTEIN 10"/>
    <property type="match status" value="1"/>
</dbReference>
<comment type="similarity">
    <text evidence="3 5">Belongs to the IPI1/TEX10 family.</text>
</comment>
<dbReference type="GO" id="GO:0120330">
    <property type="term" value="C:rixosome complex"/>
    <property type="evidence" value="ECO:0007669"/>
    <property type="project" value="UniProtKB-UniRule"/>
</dbReference>
<dbReference type="InterPro" id="IPR016024">
    <property type="entry name" value="ARM-type_fold"/>
</dbReference>
<dbReference type="OMA" id="NLIYCEL"/>
<evidence type="ECO:0000259" key="7">
    <source>
        <dbReference type="Pfam" id="PF12333"/>
    </source>
</evidence>
<dbReference type="InterPro" id="IPR011989">
    <property type="entry name" value="ARM-like"/>
</dbReference>
<evidence type="ECO:0000256" key="4">
    <source>
        <dbReference type="ARBA" id="ARBA00023242"/>
    </source>
</evidence>
<evidence type="ECO:0000313" key="8">
    <source>
        <dbReference type="EMBL" id="EIW86643.1"/>
    </source>
</evidence>
<comment type="function">
    <text evidence="1 5">Component of the RIX1 complex required for processing of ITS2 sequences from 35S pre-rRNA.</text>
</comment>
<keyword evidence="5" id="KW-0690">Ribosome biogenesis</keyword>
<comment type="subcellular location">
    <subcellularLocation>
        <location evidence="2 5">Nucleus</location>
    </subcellularLocation>
</comment>
<evidence type="ECO:0000313" key="9">
    <source>
        <dbReference type="Proteomes" id="UP000053558"/>
    </source>
</evidence>
<dbReference type="RefSeq" id="XP_007763390.1">
    <property type="nucleotide sequence ID" value="XM_007765200.1"/>
</dbReference>
<protein>
    <recommendedName>
        <fullName evidence="5">Pre-rRNA-processing protein</fullName>
    </recommendedName>
</protein>
<proteinExistence type="inferred from homology"/>
<feature type="domain" description="Pre-rRNA-processing protein Ipi1 N-terminal" evidence="7">
    <location>
        <begin position="139"/>
        <end position="250"/>
    </location>
</feature>
<dbReference type="OrthoDB" id="361362at2759"/>
<evidence type="ECO:0000256" key="1">
    <source>
        <dbReference type="ARBA" id="ARBA00002355"/>
    </source>
</evidence>
<dbReference type="KEGG" id="cput:CONPUDRAFT_95358"/>
<keyword evidence="4 5" id="KW-0539">Nucleus</keyword>
<dbReference type="AlphaFoldDB" id="A0A5M3N5H7"/>
<evidence type="ECO:0000256" key="6">
    <source>
        <dbReference type="SAM" id="MobiDB-lite"/>
    </source>
</evidence>
<dbReference type="Pfam" id="PF12333">
    <property type="entry name" value="Ipi1_N"/>
    <property type="match status" value="1"/>
</dbReference>
<feature type="compositionally biased region" description="Basic residues" evidence="6">
    <location>
        <begin position="1"/>
        <end position="10"/>
    </location>
</feature>
<dbReference type="Gene3D" id="1.25.10.10">
    <property type="entry name" value="Leucine-rich Repeat Variant"/>
    <property type="match status" value="1"/>
</dbReference>
<evidence type="ECO:0000256" key="2">
    <source>
        <dbReference type="ARBA" id="ARBA00004123"/>
    </source>
</evidence>
<dbReference type="SUPFAM" id="SSF48371">
    <property type="entry name" value="ARM repeat"/>
    <property type="match status" value="1"/>
</dbReference>
<keyword evidence="9" id="KW-1185">Reference proteome</keyword>
<dbReference type="PANTHER" id="PTHR16056">
    <property type="entry name" value="REGULATOR OF MICROTUBULE DYNAMICS PROTEIN"/>
    <property type="match status" value="1"/>
</dbReference>
<dbReference type="GO" id="GO:0005634">
    <property type="term" value="C:nucleus"/>
    <property type="evidence" value="ECO:0007669"/>
    <property type="project" value="UniProtKB-SubCell"/>
</dbReference>
<sequence length="771" mass="84818">MPSSSRKKKAKAADFSKAKLKLGKGKRPADNVIDTSFKARSIVLPSQSIAVEKDESTPLTRRKLSFDDLLAHFKHYSAGTRKDAIYSMRELLNTHPHIITSSLSTLLASCVRLIGDEDAHVRKALLSFFAWFLPLLPLEDLRPHMPMLLLFTTSAQTHIFPEIRVDAVRFLDIFLEVAPDCVVDGWWGDGHGKRVIDGYLGLLSAGTKYGGAEGPAQATSTASVVLSRGNYRADTPQSKLVVLKSFANFLRVAIDSQQRTGTSSSTPSFPTWYMRRSFNSQQALDKFGELFHSQPPASIVMRWRESLDSDNCEEDFICTAEEFSGPSSGIWGLEDLVDPLTGLSEAPFMGTEETFAINLARSLHGTLLATFLDSAPTLFSPSVNPPEAEVQMVASIFSIMHTLFCALFQGQDLQDTDTYDGLRVLLGHITGYFPFTPAHREITIEQAFQGLNIAYCELTSLLVQTHARLHGNPASRPQSHVRNGAAGALATRKRSMMPLALDKKLSGQLQRVGSYVTKLLRGHSSFGANLPRPVSSAVYLSLLPTIWTLLDQPVEGQDVSALVLDAALDHALLTSSTFAVKKLTVELVGRVAMLDSEVDYQGHFSLRSSSPDSWDKVQEWVMNLPRVLWELGSNDSSSSEVIMRVLLCLLKRGTCPSGILEPQTLVSLCTRLVPFFTINHPTRGQIPGPFASLPALPPSSSHLTDARRLALDLAATAICAQSVPSPERCTDTLGWAVEEAVRGTKEQDYWEHVVDAMPMSRYYQNEVKSPL</sequence>
<accession>A0A5M3N5H7</accession>
<evidence type="ECO:0000256" key="5">
    <source>
        <dbReference type="RuleBase" id="RU368021"/>
    </source>
</evidence>
<comment type="subunit">
    <text evidence="5">Component of the RIX1 complex.</text>
</comment>
<feature type="region of interest" description="Disordered" evidence="6">
    <location>
        <begin position="1"/>
        <end position="28"/>
    </location>
</feature>